<evidence type="ECO:0000313" key="2">
    <source>
        <dbReference type="EMBL" id="KAK4461933.1"/>
    </source>
</evidence>
<name>A0AAV9HNM0_9PEZI</name>
<accession>A0AAV9HNM0</accession>
<evidence type="ECO:0008006" key="4">
    <source>
        <dbReference type="Google" id="ProtNLM"/>
    </source>
</evidence>
<feature type="compositionally biased region" description="Acidic residues" evidence="1">
    <location>
        <begin position="209"/>
        <end position="221"/>
    </location>
</feature>
<proteinExistence type="predicted"/>
<comment type="caution">
    <text evidence="2">The sequence shown here is derived from an EMBL/GenBank/DDBJ whole genome shotgun (WGS) entry which is preliminary data.</text>
</comment>
<evidence type="ECO:0000256" key="1">
    <source>
        <dbReference type="SAM" id="MobiDB-lite"/>
    </source>
</evidence>
<protein>
    <recommendedName>
        <fullName evidence="4">CENP-V/GFA domain-containing protein</fullName>
    </recommendedName>
</protein>
<keyword evidence="3" id="KW-1185">Reference proteome</keyword>
<feature type="non-terminal residue" evidence="2">
    <location>
        <position position="259"/>
    </location>
</feature>
<feature type="compositionally biased region" description="Basic and acidic residues" evidence="1">
    <location>
        <begin position="222"/>
        <end position="240"/>
    </location>
</feature>
<evidence type="ECO:0000313" key="3">
    <source>
        <dbReference type="Proteomes" id="UP001321749"/>
    </source>
</evidence>
<dbReference type="EMBL" id="MU864981">
    <property type="protein sequence ID" value="KAK4461933.1"/>
    <property type="molecule type" value="Genomic_DNA"/>
</dbReference>
<organism evidence="2 3">
    <name type="scientific">Cladorrhinum samala</name>
    <dbReference type="NCBI Taxonomy" id="585594"/>
    <lineage>
        <taxon>Eukaryota</taxon>
        <taxon>Fungi</taxon>
        <taxon>Dikarya</taxon>
        <taxon>Ascomycota</taxon>
        <taxon>Pezizomycotina</taxon>
        <taxon>Sordariomycetes</taxon>
        <taxon>Sordariomycetidae</taxon>
        <taxon>Sordariales</taxon>
        <taxon>Podosporaceae</taxon>
        <taxon>Cladorrhinum</taxon>
    </lineage>
</organism>
<dbReference type="AlphaFoldDB" id="A0AAV9HNM0"/>
<dbReference type="Proteomes" id="UP001321749">
    <property type="component" value="Unassembled WGS sequence"/>
</dbReference>
<feature type="region of interest" description="Disordered" evidence="1">
    <location>
        <begin position="132"/>
        <end position="158"/>
    </location>
</feature>
<reference evidence="2" key="2">
    <citation type="submission" date="2023-06" db="EMBL/GenBank/DDBJ databases">
        <authorList>
            <consortium name="Lawrence Berkeley National Laboratory"/>
            <person name="Mondo S.J."/>
            <person name="Hensen N."/>
            <person name="Bonometti L."/>
            <person name="Westerberg I."/>
            <person name="Brannstrom I.O."/>
            <person name="Guillou S."/>
            <person name="Cros-Aarteil S."/>
            <person name="Calhoun S."/>
            <person name="Haridas S."/>
            <person name="Kuo A."/>
            <person name="Pangilinan J."/>
            <person name="Riley R."/>
            <person name="Labutti K."/>
            <person name="Andreopoulos B."/>
            <person name="Lipzen A."/>
            <person name="Chen C."/>
            <person name="Yanf M."/>
            <person name="Daum C."/>
            <person name="Ng V."/>
            <person name="Clum A."/>
            <person name="Steindorff A."/>
            <person name="Ohm R."/>
            <person name="Martin F."/>
            <person name="Silar P."/>
            <person name="Natvig D."/>
            <person name="Lalanne C."/>
            <person name="Gautier V."/>
            <person name="Ament-Velasquez S.L."/>
            <person name="Kruys A."/>
            <person name="Hutchinson M.I."/>
            <person name="Powell A.J."/>
            <person name="Barry K."/>
            <person name="Miller A.N."/>
            <person name="Grigoriev I.V."/>
            <person name="Debuchy R."/>
            <person name="Gladieux P."/>
            <person name="Thoren M.H."/>
            <person name="Johannesson H."/>
        </authorList>
    </citation>
    <scope>NUCLEOTIDE SEQUENCE</scope>
    <source>
        <strain evidence="2">PSN324</strain>
    </source>
</reference>
<feature type="region of interest" description="Disordered" evidence="1">
    <location>
        <begin position="209"/>
        <end position="259"/>
    </location>
</feature>
<feature type="compositionally biased region" description="Low complexity" evidence="1">
    <location>
        <begin position="132"/>
        <end position="144"/>
    </location>
</feature>
<gene>
    <name evidence="2" type="ORF">QBC42DRAFT_269051</name>
</gene>
<reference evidence="2" key="1">
    <citation type="journal article" date="2023" name="Mol. Phylogenet. Evol.">
        <title>Genome-scale phylogeny and comparative genomics of the fungal order Sordariales.</title>
        <authorList>
            <person name="Hensen N."/>
            <person name="Bonometti L."/>
            <person name="Westerberg I."/>
            <person name="Brannstrom I.O."/>
            <person name="Guillou S."/>
            <person name="Cros-Aarteil S."/>
            <person name="Calhoun S."/>
            <person name="Haridas S."/>
            <person name="Kuo A."/>
            <person name="Mondo S."/>
            <person name="Pangilinan J."/>
            <person name="Riley R."/>
            <person name="LaButti K."/>
            <person name="Andreopoulos B."/>
            <person name="Lipzen A."/>
            <person name="Chen C."/>
            <person name="Yan M."/>
            <person name="Daum C."/>
            <person name="Ng V."/>
            <person name="Clum A."/>
            <person name="Steindorff A."/>
            <person name="Ohm R.A."/>
            <person name="Martin F."/>
            <person name="Silar P."/>
            <person name="Natvig D.O."/>
            <person name="Lalanne C."/>
            <person name="Gautier V."/>
            <person name="Ament-Velasquez S.L."/>
            <person name="Kruys A."/>
            <person name="Hutchinson M.I."/>
            <person name="Powell A.J."/>
            <person name="Barry K."/>
            <person name="Miller A.N."/>
            <person name="Grigoriev I.V."/>
            <person name="Debuchy R."/>
            <person name="Gladieux P."/>
            <person name="Hiltunen Thoren M."/>
            <person name="Johannesson H."/>
        </authorList>
    </citation>
    <scope>NUCLEOTIDE SEQUENCE</scope>
    <source>
        <strain evidence="2">PSN324</strain>
    </source>
</reference>
<sequence length="259" mass="28763">MSGTSHHRPLRGSCQCGRNIYVIQPPQDANGLDLARVLFHSSPAHSTLLPAHLRIPLAWYRAAVHPFQADETNSQIHRVYHSPGSPSTMRHFCGFCGTPLSFWSENPQSEKDYIQLTLGSLFPEDLGDLEELGLLGSSGSASGEASEEEDGQGGSKEVKEAMHGRMGVVPWLDSLLEGSRLGNMRRMKRGAELAMGGGKRVKVEWEVVEWDEEEDQGEEVEKEEKQEEEKEEKQEEENKKGGVRVGKRKLEEVLGDGDV</sequence>